<organism evidence="2 3">
    <name type="scientific">Chloracidobacterium validum</name>
    <dbReference type="NCBI Taxonomy" id="2821543"/>
    <lineage>
        <taxon>Bacteria</taxon>
        <taxon>Pseudomonadati</taxon>
        <taxon>Acidobacteriota</taxon>
        <taxon>Terriglobia</taxon>
        <taxon>Terriglobales</taxon>
        <taxon>Acidobacteriaceae</taxon>
        <taxon>Chloracidobacterium</taxon>
    </lineage>
</organism>
<accession>A0ABX8BCD1</accession>
<protein>
    <submittedName>
        <fullName evidence="2">Uncharacterized protein</fullName>
    </submittedName>
</protein>
<dbReference type="RefSeq" id="WP_211430475.1">
    <property type="nucleotide sequence ID" value="NZ_CP072649.1"/>
</dbReference>
<name>A0ABX8BCD1_9BACT</name>
<reference evidence="2 3" key="1">
    <citation type="submission" date="2021-03" db="EMBL/GenBank/DDBJ databases">
        <title>Genomic and phenotypic characterization of Chloracidobacterium isolates provides evidence for multiple species.</title>
        <authorList>
            <person name="Saini M.K."/>
            <person name="Costas A.M.G."/>
            <person name="Tank M."/>
            <person name="Bryant D.A."/>
        </authorList>
    </citation>
    <scope>NUCLEOTIDE SEQUENCE [LARGE SCALE GENOMIC DNA]</scope>
    <source>
        <strain evidence="2 3">BV2-C</strain>
    </source>
</reference>
<evidence type="ECO:0000256" key="1">
    <source>
        <dbReference type="SAM" id="Coils"/>
    </source>
</evidence>
<dbReference type="EMBL" id="CP072649">
    <property type="protein sequence ID" value="QUW04586.1"/>
    <property type="molecule type" value="Genomic_DNA"/>
</dbReference>
<sequence length="293" mass="33201">MVHDSIHGRHIEATSSMHILDRRIAYLTRACGLLRGDFTLASPNSTPALDAAEPIDPDTLNHWPAQFLTAIAQEEDAAFVRRYATLFTLDPSDDPPLVGMFDRLVEVPSLAAYDGVLGRQLDAADVMHIGDLMAVSRQQGGDPMLLTMTDIHPALAVSRWCLVTNAQQYRRFEPWVRLLRTLGTEDFDPLAMQCRVLELRERLREVQLESERMSERMLAAQAADFEQRLHAAHQKQAELGARLSEVEDERHRLEKRLGEAEAQCRQVETYLQNVLGSRSWRLTSPLRRLLGGR</sequence>
<dbReference type="Proteomes" id="UP000676506">
    <property type="component" value="Chromosome 2"/>
</dbReference>
<keyword evidence="1" id="KW-0175">Coiled coil</keyword>
<feature type="coiled-coil region" evidence="1">
    <location>
        <begin position="196"/>
        <end position="270"/>
    </location>
</feature>
<proteinExistence type="predicted"/>
<evidence type="ECO:0000313" key="3">
    <source>
        <dbReference type="Proteomes" id="UP000676506"/>
    </source>
</evidence>
<gene>
    <name evidence="2" type="ORF">J8C06_12445</name>
</gene>
<evidence type="ECO:0000313" key="2">
    <source>
        <dbReference type="EMBL" id="QUW04586.1"/>
    </source>
</evidence>
<keyword evidence="3" id="KW-1185">Reference proteome</keyword>